<dbReference type="EMBL" id="POTY01000100">
    <property type="protein sequence ID" value="PZG16715.1"/>
    <property type="molecule type" value="Genomic_DNA"/>
</dbReference>
<reference evidence="3 4" key="1">
    <citation type="submission" date="2018-01" db="EMBL/GenBank/DDBJ databases">
        <title>Draft genome sequence of Jishengella sp. NA12.</title>
        <authorList>
            <person name="Sahin N."/>
            <person name="Ay H."/>
            <person name="Saygin H."/>
        </authorList>
    </citation>
    <scope>NUCLEOTIDE SEQUENCE [LARGE SCALE GENOMIC DNA]</scope>
    <source>
        <strain evidence="3 4">NA12</strain>
    </source>
</reference>
<dbReference type="RefSeq" id="WP_111214813.1">
    <property type="nucleotide sequence ID" value="NZ_POTY01000100.1"/>
</dbReference>
<keyword evidence="2" id="KW-0732">Signal</keyword>
<evidence type="ECO:0000256" key="2">
    <source>
        <dbReference type="SAM" id="SignalP"/>
    </source>
</evidence>
<feature type="chain" id="PRO_5016140666" description="5-bromo-4-chloroindolyl phosphate hydrolysis protein" evidence="2">
    <location>
        <begin position="24"/>
        <end position="198"/>
    </location>
</feature>
<evidence type="ECO:0000256" key="1">
    <source>
        <dbReference type="SAM" id="Phobius"/>
    </source>
</evidence>
<evidence type="ECO:0000313" key="4">
    <source>
        <dbReference type="Proteomes" id="UP000248924"/>
    </source>
</evidence>
<dbReference type="Proteomes" id="UP000248924">
    <property type="component" value="Unassembled WGS sequence"/>
</dbReference>
<feature type="transmembrane region" description="Helical" evidence="1">
    <location>
        <begin position="29"/>
        <end position="46"/>
    </location>
</feature>
<keyword evidence="1" id="KW-1133">Transmembrane helix</keyword>
<gene>
    <name evidence="3" type="ORF">C1I95_16945</name>
</gene>
<organism evidence="3 4">
    <name type="scientific">Micromonospora craterilacus</name>
    <dbReference type="NCBI Taxonomy" id="1655439"/>
    <lineage>
        <taxon>Bacteria</taxon>
        <taxon>Bacillati</taxon>
        <taxon>Actinomycetota</taxon>
        <taxon>Actinomycetes</taxon>
        <taxon>Micromonosporales</taxon>
        <taxon>Micromonosporaceae</taxon>
        <taxon>Micromonospora</taxon>
    </lineage>
</organism>
<sequence length="198" mass="21429">MRRKLAAPVALAAAVAVFTGVFAATTSFLWAPLLAVAAALGVYFMLDDRSPAQARGDDYLDEARAKVEEALKVLRGIERLSREVQAPVARAALQSACRYVPELFDRVRAAAPNSLYSTASQIGGHLTSLDGVVRQYLDIQGKPVLYTDPEALRHSGELAFERFAAFTLDSVRLVNQGDIAQYRANLDTVAPPKLPELG</sequence>
<protein>
    <recommendedName>
        <fullName evidence="5">5-bromo-4-chloroindolyl phosphate hydrolysis protein</fullName>
    </recommendedName>
</protein>
<proteinExistence type="predicted"/>
<keyword evidence="1" id="KW-0812">Transmembrane</keyword>
<accession>A0A2W2EIW0</accession>
<evidence type="ECO:0008006" key="5">
    <source>
        <dbReference type="Google" id="ProtNLM"/>
    </source>
</evidence>
<keyword evidence="1" id="KW-0472">Membrane</keyword>
<feature type="signal peptide" evidence="2">
    <location>
        <begin position="1"/>
        <end position="23"/>
    </location>
</feature>
<comment type="caution">
    <text evidence="3">The sequence shown here is derived from an EMBL/GenBank/DDBJ whole genome shotgun (WGS) entry which is preliminary data.</text>
</comment>
<name>A0A2W2EIW0_9ACTN</name>
<keyword evidence="4" id="KW-1185">Reference proteome</keyword>
<evidence type="ECO:0000313" key="3">
    <source>
        <dbReference type="EMBL" id="PZG16715.1"/>
    </source>
</evidence>
<dbReference type="OrthoDB" id="3380880at2"/>
<dbReference type="AlphaFoldDB" id="A0A2W2EIW0"/>